<dbReference type="EMBL" id="FRAB01000018">
    <property type="protein sequence ID" value="SHK29183.1"/>
    <property type="molecule type" value="Genomic_DNA"/>
</dbReference>
<evidence type="ECO:0000313" key="4">
    <source>
        <dbReference type="Proteomes" id="UP000184395"/>
    </source>
</evidence>
<gene>
    <name evidence="2" type="ORF">J2804_002736</name>
    <name evidence="3" type="ORF">SAMN05192548_10185</name>
</gene>
<protein>
    <submittedName>
        <fullName evidence="2">Phage protein D</fullName>
    </submittedName>
</protein>
<sequence>MSYALALGRAELFPEMPVTVVGFKPDIDETPWLVKQVTHTITGDAGFTSQLELEVRDDPTTDRHRSHFRKRSR</sequence>
<reference evidence="3 4" key="1">
    <citation type="submission" date="2016-11" db="EMBL/GenBank/DDBJ databases">
        <authorList>
            <person name="Jaros S."/>
            <person name="Januszkiewicz K."/>
            <person name="Wedrychowicz H."/>
        </authorList>
    </citation>
    <scope>NUCLEOTIDE SEQUENCE [LARGE SCALE GENOMIC DNA]</scope>
    <source>
        <strain evidence="3 4">LMG 20594</strain>
    </source>
</reference>
<feature type="compositionally biased region" description="Basic residues" evidence="1">
    <location>
        <begin position="64"/>
        <end position="73"/>
    </location>
</feature>
<keyword evidence="5" id="KW-1185">Reference proteome</keyword>
<feature type="compositionally biased region" description="Basic and acidic residues" evidence="1">
    <location>
        <begin position="53"/>
        <end position="63"/>
    </location>
</feature>
<name>A0A1M6R9M9_9BURK</name>
<reference evidence="2 5" key="2">
    <citation type="submission" date="2023-07" db="EMBL/GenBank/DDBJ databases">
        <title>Sorghum-associated microbial communities from plants grown in Nebraska, USA.</title>
        <authorList>
            <person name="Schachtman D."/>
        </authorList>
    </citation>
    <scope>NUCLEOTIDE SEQUENCE [LARGE SCALE GENOMIC DNA]</scope>
    <source>
        <strain evidence="2 5">DS1316</strain>
    </source>
</reference>
<evidence type="ECO:0000313" key="2">
    <source>
        <dbReference type="EMBL" id="MDR6409332.1"/>
    </source>
</evidence>
<feature type="region of interest" description="Disordered" evidence="1">
    <location>
        <begin position="52"/>
        <end position="73"/>
    </location>
</feature>
<evidence type="ECO:0000256" key="1">
    <source>
        <dbReference type="SAM" id="MobiDB-lite"/>
    </source>
</evidence>
<evidence type="ECO:0000313" key="3">
    <source>
        <dbReference type="EMBL" id="SHK29183.1"/>
    </source>
</evidence>
<proteinExistence type="predicted"/>
<dbReference type="STRING" id="169427.SAMN05192548_10185"/>
<dbReference type="Proteomes" id="UP001264340">
    <property type="component" value="Unassembled WGS sequence"/>
</dbReference>
<accession>A0A1M6R9M9</accession>
<dbReference type="Proteomes" id="UP000184395">
    <property type="component" value="Unassembled WGS sequence"/>
</dbReference>
<evidence type="ECO:0000313" key="5">
    <source>
        <dbReference type="Proteomes" id="UP001264340"/>
    </source>
</evidence>
<organism evidence="3 4">
    <name type="scientific">Paraburkholderia terricola</name>
    <dbReference type="NCBI Taxonomy" id="169427"/>
    <lineage>
        <taxon>Bacteria</taxon>
        <taxon>Pseudomonadati</taxon>
        <taxon>Pseudomonadota</taxon>
        <taxon>Betaproteobacteria</taxon>
        <taxon>Burkholderiales</taxon>
        <taxon>Burkholderiaceae</taxon>
        <taxon>Paraburkholderia</taxon>
    </lineage>
</organism>
<dbReference type="EMBL" id="JAVDRP010000004">
    <property type="protein sequence ID" value="MDR6409332.1"/>
    <property type="molecule type" value="Genomic_DNA"/>
</dbReference>
<dbReference type="AlphaFoldDB" id="A0A1M6R9M9"/>